<evidence type="ECO:0008006" key="8">
    <source>
        <dbReference type="Google" id="ProtNLM"/>
    </source>
</evidence>
<evidence type="ECO:0000313" key="6">
    <source>
        <dbReference type="EMBL" id="CAK9172668.1"/>
    </source>
</evidence>
<keyword evidence="4" id="KW-0472">Membrane</keyword>
<dbReference type="InterPro" id="IPR008511">
    <property type="entry name" value="ROH1-like"/>
</dbReference>
<comment type="similarity">
    <text evidence="5">Belongs to the ROH1 family.</text>
</comment>
<dbReference type="Proteomes" id="UP001642360">
    <property type="component" value="Unassembled WGS sequence"/>
</dbReference>
<keyword evidence="7" id="KW-1185">Reference proteome</keyword>
<evidence type="ECO:0000256" key="2">
    <source>
        <dbReference type="ARBA" id="ARBA00022692"/>
    </source>
</evidence>
<gene>
    <name evidence="6" type="ORF">ILEXP_LOCUS42332</name>
</gene>
<feature type="non-terminal residue" evidence="6">
    <location>
        <position position="1"/>
    </location>
</feature>
<dbReference type="Pfam" id="PF05633">
    <property type="entry name" value="ROH1-like"/>
    <property type="match status" value="1"/>
</dbReference>
<evidence type="ECO:0000256" key="5">
    <source>
        <dbReference type="ARBA" id="ARBA00035114"/>
    </source>
</evidence>
<keyword evidence="3" id="KW-1133">Transmembrane helix</keyword>
<dbReference type="EMBL" id="CAUOFW020006042">
    <property type="protein sequence ID" value="CAK9172668.1"/>
    <property type="molecule type" value="Genomic_DNA"/>
</dbReference>
<keyword evidence="2" id="KW-0812">Transmembrane</keyword>
<proteinExistence type="inferred from homology"/>
<evidence type="ECO:0000256" key="3">
    <source>
        <dbReference type="ARBA" id="ARBA00022989"/>
    </source>
</evidence>
<sequence length="105" mass="12230">EDRRGVEEEGEERDSRVLEEMQRMEKVAQWLVDFAEAFQYPIEEEKVDEVAVQVAELAEICRKMEEGLVPLQQQVREVFHRIVRSRAEVLDVIDQVGKSSAPVPY</sequence>
<organism evidence="6 7">
    <name type="scientific">Ilex paraguariensis</name>
    <name type="common">yerba mate</name>
    <dbReference type="NCBI Taxonomy" id="185542"/>
    <lineage>
        <taxon>Eukaryota</taxon>
        <taxon>Viridiplantae</taxon>
        <taxon>Streptophyta</taxon>
        <taxon>Embryophyta</taxon>
        <taxon>Tracheophyta</taxon>
        <taxon>Spermatophyta</taxon>
        <taxon>Magnoliopsida</taxon>
        <taxon>eudicotyledons</taxon>
        <taxon>Gunneridae</taxon>
        <taxon>Pentapetalae</taxon>
        <taxon>asterids</taxon>
        <taxon>campanulids</taxon>
        <taxon>Aquifoliales</taxon>
        <taxon>Aquifoliaceae</taxon>
        <taxon>Ilex</taxon>
    </lineage>
</organism>
<evidence type="ECO:0000313" key="7">
    <source>
        <dbReference type="Proteomes" id="UP001642360"/>
    </source>
</evidence>
<name>A0ABC8TU77_9AQUA</name>
<comment type="subcellular location">
    <subcellularLocation>
        <location evidence="1">Membrane</location>
        <topology evidence="1">Single-pass membrane protein</topology>
    </subcellularLocation>
</comment>
<dbReference type="PANTHER" id="PTHR31509">
    <property type="entry name" value="BPS1-LIKE PROTEIN"/>
    <property type="match status" value="1"/>
</dbReference>
<reference evidence="6 7" key="1">
    <citation type="submission" date="2024-02" db="EMBL/GenBank/DDBJ databases">
        <authorList>
            <person name="Vignale AGUSTIN F."/>
            <person name="Sosa J E."/>
            <person name="Modenutti C."/>
        </authorList>
    </citation>
    <scope>NUCLEOTIDE SEQUENCE [LARGE SCALE GENOMIC DNA]</scope>
</reference>
<evidence type="ECO:0000256" key="1">
    <source>
        <dbReference type="ARBA" id="ARBA00004167"/>
    </source>
</evidence>
<accession>A0ABC8TU77</accession>
<dbReference type="GO" id="GO:0016020">
    <property type="term" value="C:membrane"/>
    <property type="evidence" value="ECO:0007669"/>
    <property type="project" value="UniProtKB-SubCell"/>
</dbReference>
<comment type="caution">
    <text evidence="6">The sequence shown here is derived from an EMBL/GenBank/DDBJ whole genome shotgun (WGS) entry which is preliminary data.</text>
</comment>
<evidence type="ECO:0000256" key="4">
    <source>
        <dbReference type="ARBA" id="ARBA00023136"/>
    </source>
</evidence>
<dbReference type="AlphaFoldDB" id="A0ABC8TU77"/>
<protein>
    <recommendedName>
        <fullName evidence="8">Exocyst complex component Sec6</fullName>
    </recommendedName>
</protein>